<accession>A0A1G1Z3H5</accession>
<comment type="catalytic activity">
    <reaction evidence="8">
        <text>DNA(n) + a 2'-deoxyribonucleoside 5'-triphosphate = DNA(n+1) + diphosphate</text>
        <dbReference type="Rhea" id="RHEA:22508"/>
        <dbReference type="Rhea" id="RHEA-COMP:17339"/>
        <dbReference type="Rhea" id="RHEA-COMP:17340"/>
        <dbReference type="ChEBI" id="CHEBI:33019"/>
        <dbReference type="ChEBI" id="CHEBI:61560"/>
        <dbReference type="ChEBI" id="CHEBI:173112"/>
        <dbReference type="EC" id="2.7.7.7"/>
    </reaction>
</comment>
<dbReference type="CDD" id="cd12113">
    <property type="entry name" value="PHP_PolIIIA_DnaE3"/>
    <property type="match status" value="1"/>
</dbReference>
<dbReference type="STRING" id="1797689.A3F24_01560"/>
<dbReference type="Pfam" id="PF07733">
    <property type="entry name" value="DNA_pol3_alpha"/>
    <property type="match status" value="1"/>
</dbReference>
<dbReference type="GO" id="GO:0006260">
    <property type="term" value="P:DNA replication"/>
    <property type="evidence" value="ECO:0007669"/>
    <property type="project" value="UniProtKB-KW"/>
</dbReference>
<evidence type="ECO:0000256" key="5">
    <source>
        <dbReference type="ARBA" id="ARBA00022695"/>
    </source>
</evidence>
<dbReference type="SUPFAM" id="SSF89550">
    <property type="entry name" value="PHP domain-like"/>
    <property type="match status" value="1"/>
</dbReference>
<keyword evidence="6" id="KW-0235">DNA replication</keyword>
<dbReference type="Gene3D" id="1.10.10.1600">
    <property type="entry name" value="Bacterial DNA polymerase III alpha subunit, thumb domain"/>
    <property type="match status" value="1"/>
</dbReference>
<dbReference type="Pfam" id="PF17657">
    <property type="entry name" value="DNA_pol3_finger"/>
    <property type="match status" value="1"/>
</dbReference>
<dbReference type="Proteomes" id="UP000178515">
    <property type="component" value="Unassembled WGS sequence"/>
</dbReference>
<dbReference type="InterPro" id="IPR004365">
    <property type="entry name" value="NA-bd_OB_tRNA"/>
</dbReference>
<dbReference type="InterPro" id="IPR041931">
    <property type="entry name" value="DNA_pol3_alpha_thumb_dom"/>
</dbReference>
<dbReference type="Gene3D" id="3.20.20.140">
    <property type="entry name" value="Metal-dependent hydrolases"/>
    <property type="match status" value="1"/>
</dbReference>
<dbReference type="PANTHER" id="PTHR32294">
    <property type="entry name" value="DNA POLYMERASE III SUBUNIT ALPHA"/>
    <property type="match status" value="1"/>
</dbReference>
<dbReference type="GO" id="GO:0005737">
    <property type="term" value="C:cytoplasm"/>
    <property type="evidence" value="ECO:0007669"/>
    <property type="project" value="UniProtKB-SubCell"/>
</dbReference>
<dbReference type="InterPro" id="IPR016195">
    <property type="entry name" value="Pol/histidinol_Pase-like"/>
</dbReference>
<evidence type="ECO:0000259" key="9">
    <source>
        <dbReference type="SMART" id="SM00481"/>
    </source>
</evidence>
<evidence type="ECO:0000256" key="6">
    <source>
        <dbReference type="ARBA" id="ARBA00022705"/>
    </source>
</evidence>
<keyword evidence="5" id="KW-0548">Nucleotidyltransferase</keyword>
<evidence type="ECO:0000256" key="7">
    <source>
        <dbReference type="ARBA" id="ARBA00022932"/>
    </source>
</evidence>
<gene>
    <name evidence="10" type="ORF">A3F24_01560</name>
</gene>
<organism evidence="10 11">
    <name type="scientific">Candidatus Colwellbacteria bacterium RIFCSPHIGHO2_12_FULL_44_17</name>
    <dbReference type="NCBI Taxonomy" id="1797689"/>
    <lineage>
        <taxon>Bacteria</taxon>
        <taxon>Candidatus Colwelliibacteriota</taxon>
    </lineage>
</organism>
<keyword evidence="4" id="KW-0808">Transferase</keyword>
<evidence type="ECO:0000256" key="8">
    <source>
        <dbReference type="ARBA" id="ARBA00049244"/>
    </source>
</evidence>
<dbReference type="EMBL" id="MHIX01000021">
    <property type="protein sequence ID" value="OGY59182.1"/>
    <property type="molecule type" value="Genomic_DNA"/>
</dbReference>
<evidence type="ECO:0000256" key="2">
    <source>
        <dbReference type="ARBA" id="ARBA00012417"/>
    </source>
</evidence>
<name>A0A1G1Z3H5_9BACT</name>
<sequence length="1052" mass="120131">MKFVNLHNHSHYSLLDGLSKIPDMMKRVQELEMEAVGLTDHGNMYGAVEFYKAAKKAGIKPIIGMETYVAHGTRHSRDHVEDRKRYHLTLLVKNETGYKNLIQLSTKAHLEGFYYKPRIDRELLEKHHEGLMCLSGCFSSELARLAKNNQFEEGKTLALWYKDLFGDDYYLEIQPHTPEFHDFYIRLSQETGIPLVATQDSHYLRRDDKSTHEVLLAVSTGKQLDQEDRLSFKDYDGSFRSSEEMVELFKHIPEAVENTVKIADKVDFELKLGQALVPEFSVPEGETSGSYLRKLVDERTSLRYPELTEEVKKRIDYEVSIVQQMKFSDYFLVVQDFVNWAKQRGIVVGPGRGSAAGSVVSYILGITDIDPLQYGLLFERFLNPDRISMPDIDLDFTDVRRDEVLGYVREKYGEDRVAQIITFGTMAARAAVRDAGRAMGFSYSFCDEIAKLIPFHPSTEKESFLPKDIEAIPELKERYTNDPEAKRLLDTAMRLEGVVRHASVHACGVVIAKNPLTDYVPLQRSPQSDTTVITQFEMHSVEDLGLLKMDFLGLKNLTILEETKRLLKEIHNLDVEVSKVPLDDVKTFEMLRTAETTGVFQFESSGMRRYMKEIKPTILEDLIALVALFRPGPMELIPTFIRRKHNLEPITYLHPKLEPILKSTYGIGVYQEQMMRIATDLAGFTLAEGDTLRRAIGKKIKTLLAEQEEKLIQGLIKNGVEPRVAKQIWELFPAFARYGFNRSHAACYALIGYWTAYFKAHYPIEFMTALFNNDAEDIERIAFLITESRRMGIAVLPPDVNKSSIAFTPESQGIRFGLLAIKNLGAHIAAAILEERMRGGPYESFSDFMIRIHHKDLNKKSLESLIKSGALDSLITERRATLEQVEYILKMSNGFKKSKDTSQTSLFGQAPRIELRLHSNGGDDRLERLQWEKELLGLYVTDHPLKSYVDSRPKGLSSIKDILQTERDGVRAKTFGLIVRIQRFTTKLGQPMLFARIEDLQDTIEVLVFSDVLAKTAEIWQENNIIQLSGKVSRRNGEFKLICNDAKIVQLQ</sequence>
<evidence type="ECO:0000256" key="1">
    <source>
        <dbReference type="ARBA" id="ARBA00004496"/>
    </source>
</evidence>
<comment type="subcellular location">
    <subcellularLocation>
        <location evidence="1">Cytoplasm</location>
    </subcellularLocation>
</comment>
<dbReference type="InterPro" id="IPR003141">
    <property type="entry name" value="Pol/His_phosphatase_N"/>
</dbReference>
<evidence type="ECO:0000256" key="4">
    <source>
        <dbReference type="ARBA" id="ARBA00022679"/>
    </source>
</evidence>
<comment type="caution">
    <text evidence="10">The sequence shown here is derived from an EMBL/GenBank/DDBJ whole genome shotgun (WGS) entry which is preliminary data.</text>
</comment>
<dbReference type="InterPro" id="IPR011708">
    <property type="entry name" value="DNA_pol3_alpha_NTPase_dom"/>
</dbReference>
<dbReference type="InterPro" id="IPR029460">
    <property type="entry name" value="DNAPol_HHH"/>
</dbReference>
<evidence type="ECO:0000256" key="3">
    <source>
        <dbReference type="ARBA" id="ARBA00019114"/>
    </source>
</evidence>
<dbReference type="NCBIfam" id="NF004226">
    <property type="entry name" value="PRK05673.1"/>
    <property type="match status" value="1"/>
</dbReference>
<dbReference type="GO" id="GO:0003887">
    <property type="term" value="F:DNA-directed DNA polymerase activity"/>
    <property type="evidence" value="ECO:0007669"/>
    <property type="project" value="UniProtKB-KW"/>
</dbReference>
<evidence type="ECO:0000313" key="11">
    <source>
        <dbReference type="Proteomes" id="UP000178515"/>
    </source>
</evidence>
<feature type="domain" description="Polymerase/histidinol phosphatase N-terminal" evidence="9">
    <location>
        <begin position="4"/>
        <end position="71"/>
    </location>
</feature>
<dbReference type="AlphaFoldDB" id="A0A1G1Z3H5"/>
<reference evidence="10 11" key="1">
    <citation type="journal article" date="2016" name="Nat. Commun.">
        <title>Thousands of microbial genomes shed light on interconnected biogeochemical processes in an aquifer system.</title>
        <authorList>
            <person name="Anantharaman K."/>
            <person name="Brown C.T."/>
            <person name="Hug L.A."/>
            <person name="Sharon I."/>
            <person name="Castelle C.J."/>
            <person name="Probst A.J."/>
            <person name="Thomas B.C."/>
            <person name="Singh A."/>
            <person name="Wilkins M.J."/>
            <person name="Karaoz U."/>
            <person name="Brodie E.L."/>
            <person name="Williams K.H."/>
            <person name="Hubbard S.S."/>
            <person name="Banfield J.F."/>
        </authorList>
    </citation>
    <scope>NUCLEOTIDE SEQUENCE [LARGE SCALE GENOMIC DNA]</scope>
</reference>
<dbReference type="NCBIfam" id="NF005298">
    <property type="entry name" value="PRK06826.1"/>
    <property type="match status" value="1"/>
</dbReference>
<dbReference type="InterPro" id="IPR004013">
    <property type="entry name" value="PHP_dom"/>
</dbReference>
<dbReference type="Gene3D" id="1.10.150.870">
    <property type="match status" value="1"/>
</dbReference>
<protein>
    <recommendedName>
        <fullName evidence="3">DNA polymerase III subunit alpha</fullName>
        <ecNumber evidence="2">2.7.7.7</ecNumber>
    </recommendedName>
</protein>
<dbReference type="Pfam" id="PF14579">
    <property type="entry name" value="HHH_6"/>
    <property type="match status" value="1"/>
</dbReference>
<dbReference type="InterPro" id="IPR040982">
    <property type="entry name" value="DNA_pol3_finger"/>
</dbReference>
<keyword evidence="7" id="KW-0239">DNA-directed DNA polymerase</keyword>
<dbReference type="GO" id="GO:0003676">
    <property type="term" value="F:nucleic acid binding"/>
    <property type="evidence" value="ECO:0007669"/>
    <property type="project" value="InterPro"/>
</dbReference>
<dbReference type="NCBIfam" id="TIGR00594">
    <property type="entry name" value="polc"/>
    <property type="match status" value="1"/>
</dbReference>
<dbReference type="Pfam" id="PF02811">
    <property type="entry name" value="PHP"/>
    <property type="match status" value="1"/>
</dbReference>
<dbReference type="PANTHER" id="PTHR32294:SF0">
    <property type="entry name" value="DNA POLYMERASE III SUBUNIT ALPHA"/>
    <property type="match status" value="1"/>
</dbReference>
<dbReference type="InterPro" id="IPR004805">
    <property type="entry name" value="DnaE2/DnaE/PolC"/>
</dbReference>
<dbReference type="Pfam" id="PF01336">
    <property type="entry name" value="tRNA_anti-codon"/>
    <property type="match status" value="1"/>
</dbReference>
<dbReference type="CDD" id="cd04485">
    <property type="entry name" value="DnaE_OBF"/>
    <property type="match status" value="1"/>
</dbReference>
<dbReference type="EC" id="2.7.7.7" evidence="2"/>
<proteinExistence type="predicted"/>
<evidence type="ECO:0000313" key="10">
    <source>
        <dbReference type="EMBL" id="OGY59182.1"/>
    </source>
</evidence>
<dbReference type="GO" id="GO:0008408">
    <property type="term" value="F:3'-5' exonuclease activity"/>
    <property type="evidence" value="ECO:0007669"/>
    <property type="project" value="InterPro"/>
</dbReference>
<dbReference type="SMART" id="SM00481">
    <property type="entry name" value="POLIIIAc"/>
    <property type="match status" value="1"/>
</dbReference>